<sequence>MFGRRVTLIDTPGFDDTTKSDTEILKMIASYLADAYRVNKKLSGVIYMHRISDFKMGGISKRNFGMFRSLCGEKTLQNVVIVTNMWGEVSEERGVARENELANDNALFKPVLEKGAQMVRHHNTYQSGQEILRRLVDNHPLPLQIQHEIVDEHKQVQQTVAGAELESKAIEEAKRQQEEEVRKHREAMEAVIRAQEEQRAREVEQARREQEAAEARAREEHERQLAQQAEDRRQEEERMQQIQRALEAEAAARRAEEERIQRIREEENRRAWEAEEERERHRREVERLRNERNDDCVIF</sequence>
<dbReference type="Proteomes" id="UP000309038">
    <property type="component" value="Unassembled WGS sequence"/>
</dbReference>
<evidence type="ECO:0000256" key="1">
    <source>
        <dbReference type="SAM" id="MobiDB-lite"/>
    </source>
</evidence>
<evidence type="ECO:0008006" key="4">
    <source>
        <dbReference type="Google" id="ProtNLM"/>
    </source>
</evidence>
<evidence type="ECO:0000313" key="3">
    <source>
        <dbReference type="Proteomes" id="UP000309038"/>
    </source>
</evidence>
<dbReference type="EMBL" id="SGPJ01000029">
    <property type="protein sequence ID" value="THH01196.1"/>
    <property type="molecule type" value="Genomic_DNA"/>
</dbReference>
<reference evidence="2 3" key="1">
    <citation type="submission" date="2019-02" db="EMBL/GenBank/DDBJ databases">
        <title>Genome sequencing of the rare red list fungi Phlebia centrifuga.</title>
        <authorList>
            <person name="Buettner E."/>
            <person name="Kellner H."/>
        </authorList>
    </citation>
    <scope>NUCLEOTIDE SEQUENCE [LARGE SCALE GENOMIC DNA]</scope>
    <source>
        <strain evidence="2 3">DSM 108282</strain>
    </source>
</reference>
<feature type="compositionally biased region" description="Basic and acidic residues" evidence="1">
    <location>
        <begin position="202"/>
        <end position="239"/>
    </location>
</feature>
<dbReference type="InterPro" id="IPR027417">
    <property type="entry name" value="P-loop_NTPase"/>
</dbReference>
<feature type="compositionally biased region" description="Basic and acidic residues" evidence="1">
    <location>
        <begin position="246"/>
        <end position="257"/>
    </location>
</feature>
<gene>
    <name evidence="2" type="ORF">EW026_g1434</name>
</gene>
<protein>
    <recommendedName>
        <fullName evidence="4">G domain-containing protein</fullName>
    </recommendedName>
</protein>
<accession>A0A4S4KRF3</accession>
<evidence type="ECO:0000313" key="2">
    <source>
        <dbReference type="EMBL" id="THH01196.1"/>
    </source>
</evidence>
<dbReference type="AlphaFoldDB" id="A0A4S4KRF3"/>
<feature type="region of interest" description="Disordered" evidence="1">
    <location>
        <begin position="202"/>
        <end position="257"/>
    </location>
</feature>
<name>A0A4S4KRF3_9APHY</name>
<organism evidence="2 3">
    <name type="scientific">Hermanssonia centrifuga</name>
    <dbReference type="NCBI Taxonomy" id="98765"/>
    <lineage>
        <taxon>Eukaryota</taxon>
        <taxon>Fungi</taxon>
        <taxon>Dikarya</taxon>
        <taxon>Basidiomycota</taxon>
        <taxon>Agaricomycotina</taxon>
        <taxon>Agaricomycetes</taxon>
        <taxon>Polyporales</taxon>
        <taxon>Meruliaceae</taxon>
        <taxon>Hermanssonia</taxon>
    </lineage>
</organism>
<dbReference type="Gene3D" id="3.40.50.300">
    <property type="entry name" value="P-loop containing nucleotide triphosphate hydrolases"/>
    <property type="match status" value="1"/>
</dbReference>
<comment type="caution">
    <text evidence="2">The sequence shown here is derived from an EMBL/GenBank/DDBJ whole genome shotgun (WGS) entry which is preliminary data.</text>
</comment>
<keyword evidence="3" id="KW-1185">Reference proteome</keyword>
<proteinExistence type="predicted"/>
<dbReference type="SUPFAM" id="SSF52540">
    <property type="entry name" value="P-loop containing nucleoside triphosphate hydrolases"/>
    <property type="match status" value="1"/>
</dbReference>